<dbReference type="PANTHER" id="PTHR43298:SF2">
    <property type="entry name" value="FMN_FAD EXPORTER YEEO-RELATED"/>
    <property type="match status" value="1"/>
</dbReference>
<keyword evidence="2" id="KW-0812">Transmembrane</keyword>
<reference evidence="3 4" key="1">
    <citation type="submission" date="2018-06" db="EMBL/GenBank/DDBJ databases">
        <authorList>
            <consortium name="Pathogen Informatics"/>
            <person name="Doyle S."/>
        </authorList>
    </citation>
    <scope>NUCLEOTIDE SEQUENCE [LARGE SCALE GENOMIC DNA]</scope>
    <source>
        <strain evidence="3 4">NCTC12157</strain>
    </source>
</reference>
<evidence type="ECO:0000313" key="4">
    <source>
        <dbReference type="Proteomes" id="UP000254304"/>
    </source>
</evidence>
<keyword evidence="2" id="KW-0472">Membrane</keyword>
<evidence type="ECO:0000256" key="2">
    <source>
        <dbReference type="SAM" id="Phobius"/>
    </source>
</evidence>
<organism evidence="3 4">
    <name type="scientific">Ewingella americana</name>
    <dbReference type="NCBI Taxonomy" id="41202"/>
    <lineage>
        <taxon>Bacteria</taxon>
        <taxon>Pseudomonadati</taxon>
        <taxon>Pseudomonadota</taxon>
        <taxon>Gammaproteobacteria</taxon>
        <taxon>Enterobacterales</taxon>
        <taxon>Yersiniaceae</taxon>
        <taxon>Ewingella</taxon>
    </lineage>
</organism>
<dbReference type="Proteomes" id="UP000254304">
    <property type="component" value="Unassembled WGS sequence"/>
</dbReference>
<dbReference type="GO" id="GO:0005886">
    <property type="term" value="C:plasma membrane"/>
    <property type="evidence" value="ECO:0007669"/>
    <property type="project" value="TreeGrafter"/>
</dbReference>
<proteinExistence type="predicted"/>
<evidence type="ECO:0000313" key="3">
    <source>
        <dbReference type="EMBL" id="STQ45292.1"/>
    </source>
</evidence>
<sequence>MPFWAASWVLPAGLKGARDARFTMWVSLLSMWGGRIVAGYTLGVVLGFGVIGIWLGMCLDWIIRGSFFYWRLASGKWLWKYR</sequence>
<keyword evidence="2" id="KW-1133">Transmembrane helix</keyword>
<dbReference type="EMBL" id="UGGO01000001">
    <property type="protein sequence ID" value="STQ45292.1"/>
    <property type="molecule type" value="Genomic_DNA"/>
</dbReference>
<gene>
    <name evidence="3" type="ORF">NCTC12157_03023</name>
</gene>
<dbReference type="AlphaFoldDB" id="A0A377NF47"/>
<keyword evidence="1" id="KW-0813">Transport</keyword>
<protein>
    <submittedName>
        <fullName evidence="3">MATE family multidrug exporter</fullName>
    </submittedName>
</protein>
<dbReference type="PANTHER" id="PTHR43298">
    <property type="entry name" value="MULTIDRUG RESISTANCE PROTEIN NORM-RELATED"/>
    <property type="match status" value="1"/>
</dbReference>
<accession>A0A377NF47</accession>
<name>A0A377NF47_9GAMM</name>
<feature type="transmembrane region" description="Helical" evidence="2">
    <location>
        <begin position="40"/>
        <end position="63"/>
    </location>
</feature>
<dbReference type="InterPro" id="IPR050222">
    <property type="entry name" value="MATE_MdtK"/>
</dbReference>
<evidence type="ECO:0000256" key="1">
    <source>
        <dbReference type="ARBA" id="ARBA00022448"/>
    </source>
</evidence>